<evidence type="ECO:0000256" key="12">
    <source>
        <dbReference type="ARBA" id="ARBA00023268"/>
    </source>
</evidence>
<evidence type="ECO:0000256" key="4">
    <source>
        <dbReference type="ARBA" id="ARBA00022723"/>
    </source>
</evidence>
<dbReference type="InterPro" id="IPR000214">
    <property type="entry name" value="Znf_DNA_glyclase/AP_lyase"/>
</dbReference>
<dbReference type="SUPFAM" id="SSF57716">
    <property type="entry name" value="Glucocorticoid receptor-like (DNA-binding domain)"/>
    <property type="match status" value="1"/>
</dbReference>
<feature type="domain" description="Formamidopyrimidine-DNA glycosylase catalytic" evidence="17">
    <location>
        <begin position="2"/>
        <end position="110"/>
    </location>
</feature>
<dbReference type="InterPro" id="IPR010663">
    <property type="entry name" value="Znf_FPG/IleRS"/>
</dbReference>
<evidence type="ECO:0000313" key="18">
    <source>
        <dbReference type="EMBL" id="UTC24860.1"/>
    </source>
</evidence>
<dbReference type="InterPro" id="IPR035937">
    <property type="entry name" value="FPG_N"/>
</dbReference>
<dbReference type="EC" id="4.2.99.18" evidence="15"/>
<evidence type="ECO:0000256" key="3">
    <source>
        <dbReference type="ARBA" id="ARBA00011245"/>
    </source>
</evidence>
<feature type="domain" description="FPG-type" evidence="16">
    <location>
        <begin position="231"/>
        <end position="265"/>
    </location>
</feature>
<comment type="catalytic activity">
    <reaction evidence="1 15">
        <text>Hydrolysis of DNA containing ring-opened 7-methylguanine residues, releasing 2,6-diamino-4-hydroxy-5-(N-methyl)formamidopyrimidine.</text>
        <dbReference type="EC" id="3.2.2.23"/>
    </reaction>
</comment>
<evidence type="ECO:0000256" key="5">
    <source>
        <dbReference type="ARBA" id="ARBA00022763"/>
    </source>
</evidence>
<name>A0ABY5DL55_9GAMM</name>
<gene>
    <name evidence="15 18" type="primary">mutM</name>
    <name evidence="15" type="synonym">fpg</name>
    <name evidence="18" type="ORF">MMH89_01680</name>
</gene>
<dbReference type="InterPro" id="IPR012319">
    <property type="entry name" value="FPG_cat"/>
</dbReference>
<evidence type="ECO:0000256" key="9">
    <source>
        <dbReference type="ARBA" id="ARBA00023125"/>
    </source>
</evidence>
<dbReference type="PROSITE" id="PS51068">
    <property type="entry name" value="FPG_CAT"/>
    <property type="match status" value="1"/>
</dbReference>
<keyword evidence="10 15" id="KW-0234">DNA repair</keyword>
<dbReference type="SUPFAM" id="SSF46946">
    <property type="entry name" value="S13-like H2TH domain"/>
    <property type="match status" value="1"/>
</dbReference>
<comment type="catalytic activity">
    <reaction evidence="14 15">
        <text>2'-deoxyribonucleotide-(2'-deoxyribose 5'-phosphate)-2'-deoxyribonucleotide-DNA = a 3'-end 2'-deoxyribonucleotide-(2,3-dehydro-2,3-deoxyribose 5'-phosphate)-DNA + a 5'-end 5'-phospho-2'-deoxyribonucleoside-DNA + H(+)</text>
        <dbReference type="Rhea" id="RHEA:66592"/>
        <dbReference type="Rhea" id="RHEA-COMP:13180"/>
        <dbReference type="Rhea" id="RHEA-COMP:16897"/>
        <dbReference type="Rhea" id="RHEA-COMP:17067"/>
        <dbReference type="ChEBI" id="CHEBI:15378"/>
        <dbReference type="ChEBI" id="CHEBI:136412"/>
        <dbReference type="ChEBI" id="CHEBI:157695"/>
        <dbReference type="ChEBI" id="CHEBI:167181"/>
        <dbReference type="EC" id="4.2.99.18"/>
    </reaction>
</comment>
<evidence type="ECO:0000256" key="15">
    <source>
        <dbReference type="HAMAP-Rule" id="MF_00103"/>
    </source>
</evidence>
<dbReference type="SMART" id="SM00898">
    <property type="entry name" value="Fapy_DNA_glyco"/>
    <property type="match status" value="1"/>
</dbReference>
<dbReference type="SUPFAM" id="SSF81624">
    <property type="entry name" value="N-terminal domain of MutM-like DNA repair proteins"/>
    <property type="match status" value="1"/>
</dbReference>
<evidence type="ECO:0000259" key="16">
    <source>
        <dbReference type="PROSITE" id="PS51066"/>
    </source>
</evidence>
<comment type="function">
    <text evidence="15">Involved in base excision repair of DNA damaged by oxidation or by mutagenic agents. Acts as DNA glycosylase that recognizes and removes damaged bases. Has a preference for oxidized purines, such as 7,8-dihydro-8-oxoguanine (8-oxoG). Has AP (apurinic/apyrimidinic) lyase activity and introduces nicks in the DNA strand. Cleaves the DNA backbone by beta-delta elimination to generate a single-strand break at the site of the removed base with both 3'- and 5'-phosphates.</text>
</comment>
<dbReference type="Gene3D" id="3.20.190.10">
    <property type="entry name" value="MutM-like, N-terminal"/>
    <property type="match status" value="1"/>
</dbReference>
<dbReference type="EC" id="3.2.2.23" evidence="15"/>
<comment type="similarity">
    <text evidence="2 15">Belongs to the FPG family.</text>
</comment>
<evidence type="ECO:0000256" key="1">
    <source>
        <dbReference type="ARBA" id="ARBA00001668"/>
    </source>
</evidence>
<dbReference type="Pfam" id="PF01149">
    <property type="entry name" value="Fapy_DNA_glyco"/>
    <property type="match status" value="1"/>
</dbReference>
<dbReference type="PANTHER" id="PTHR22993:SF9">
    <property type="entry name" value="FORMAMIDOPYRIMIDINE-DNA GLYCOSYLASE"/>
    <property type="match status" value="1"/>
</dbReference>
<evidence type="ECO:0000256" key="13">
    <source>
        <dbReference type="ARBA" id="ARBA00023295"/>
    </source>
</evidence>
<feature type="binding site" evidence="15">
    <location>
        <position position="146"/>
    </location>
    <ligand>
        <name>DNA</name>
        <dbReference type="ChEBI" id="CHEBI:16991"/>
    </ligand>
</feature>
<dbReference type="Proteomes" id="UP001055955">
    <property type="component" value="Chromosome"/>
</dbReference>
<keyword evidence="8 15" id="KW-0862">Zinc</keyword>
<feature type="active site" description="Proton donor; for beta-elimination activity" evidence="15">
    <location>
        <position position="57"/>
    </location>
</feature>
<keyword evidence="9 15" id="KW-0238">DNA-binding</keyword>
<keyword evidence="19" id="KW-1185">Reference proteome</keyword>
<dbReference type="Pfam" id="PF06827">
    <property type="entry name" value="zf-FPG_IleRS"/>
    <property type="match status" value="1"/>
</dbReference>
<feature type="active site" description="Proton donor; for delta-elimination activity" evidence="15">
    <location>
        <position position="255"/>
    </location>
</feature>
<comment type="cofactor">
    <cofactor evidence="15">
        <name>Zn(2+)</name>
        <dbReference type="ChEBI" id="CHEBI:29105"/>
    </cofactor>
    <text evidence="15">Binds 1 zinc ion per subunit.</text>
</comment>
<dbReference type="GO" id="GO:0008534">
    <property type="term" value="F:oxidized purine nucleobase lesion DNA N-glycosylase activity"/>
    <property type="evidence" value="ECO:0007669"/>
    <property type="project" value="UniProtKB-EC"/>
</dbReference>
<sequence length="266" mass="30011">MPELPEVQTVVSGIQPIVGSTITDVTVNFPKLRKPLQKDLASELSGAKIISITRRAKFIVIKTHVDLIIHLGMSGKLTLQELNYQPIKHDHVIFHLADKLLVYNDPRRFGMVSWHTCTTDLLAHYGIEPLSKAFNAEYLKNYTHKKTTPIKNLIMDQRCVVGVGNIYVCEALFHAHIKPDLPAHSLSKEQCKQLVTCIKQVLDQAIQQGGTTLKDYRTASDTMGYFQQRLYVYGREGQPCLKCTTPIINLKLSGRSTFYCPECQSL</sequence>
<dbReference type="RefSeq" id="WP_258568649.1">
    <property type="nucleotide sequence ID" value="NZ_CP092900.1"/>
</dbReference>
<evidence type="ECO:0000256" key="8">
    <source>
        <dbReference type="ARBA" id="ARBA00022833"/>
    </source>
</evidence>
<proteinExistence type="inferred from homology"/>
<dbReference type="InterPro" id="IPR010979">
    <property type="entry name" value="Ribosomal_uS13-like_H2TH"/>
</dbReference>
<evidence type="ECO:0000313" key="19">
    <source>
        <dbReference type="Proteomes" id="UP001055955"/>
    </source>
</evidence>
<keyword evidence="13 15" id="KW-0326">Glycosidase</keyword>
<keyword evidence="11 15" id="KW-0456">Lyase</keyword>
<keyword evidence="6 15" id="KW-0863">Zinc-finger</keyword>
<evidence type="ECO:0000256" key="2">
    <source>
        <dbReference type="ARBA" id="ARBA00009409"/>
    </source>
</evidence>
<dbReference type="CDD" id="cd08966">
    <property type="entry name" value="EcFpg-like_N"/>
    <property type="match status" value="1"/>
</dbReference>
<keyword evidence="5 15" id="KW-0227">DNA damage</keyword>
<keyword evidence="7 15" id="KW-0378">Hydrolase</keyword>
<dbReference type="Pfam" id="PF06831">
    <property type="entry name" value="H2TH"/>
    <property type="match status" value="1"/>
</dbReference>
<dbReference type="InterPro" id="IPR020629">
    <property type="entry name" value="FPG_Glyclase"/>
</dbReference>
<evidence type="ECO:0000256" key="10">
    <source>
        <dbReference type="ARBA" id="ARBA00023204"/>
    </source>
</evidence>
<reference evidence="18 19" key="1">
    <citation type="journal article" date="2022" name="Nat. Microbiol.">
        <title>The microbiome of a bacterivorous marine choanoflagellate contains a resource-demanding obligate bacterial associate.</title>
        <authorList>
            <person name="Needham D.M."/>
            <person name="Poirier C."/>
            <person name="Bachy C."/>
            <person name="George E.E."/>
            <person name="Wilken S."/>
            <person name="Yung C.C.M."/>
            <person name="Limardo A.J."/>
            <person name="Morando M."/>
            <person name="Sudek L."/>
            <person name="Malmstrom R.R."/>
            <person name="Keeling P.J."/>
            <person name="Santoro A.E."/>
            <person name="Worden A.Z."/>
        </authorList>
    </citation>
    <scope>NUCLEOTIDE SEQUENCE [LARGE SCALE GENOMIC DNA]</scope>
    <source>
        <strain evidence="18 19">Comchoano-1</strain>
    </source>
</reference>
<dbReference type="PANTHER" id="PTHR22993">
    <property type="entry name" value="FORMAMIDOPYRIMIDINE-DNA GLYCOSYLASE"/>
    <property type="match status" value="1"/>
</dbReference>
<dbReference type="InterPro" id="IPR015886">
    <property type="entry name" value="H2TH_FPG"/>
</dbReference>
<dbReference type="NCBIfam" id="NF002211">
    <property type="entry name" value="PRK01103.1"/>
    <property type="match status" value="1"/>
</dbReference>
<evidence type="ECO:0000256" key="6">
    <source>
        <dbReference type="ARBA" id="ARBA00022771"/>
    </source>
</evidence>
<evidence type="ECO:0000259" key="17">
    <source>
        <dbReference type="PROSITE" id="PS51068"/>
    </source>
</evidence>
<dbReference type="Gene3D" id="1.10.8.50">
    <property type="match status" value="1"/>
</dbReference>
<comment type="subunit">
    <text evidence="3 15">Monomer.</text>
</comment>
<dbReference type="SMART" id="SM01232">
    <property type="entry name" value="H2TH"/>
    <property type="match status" value="1"/>
</dbReference>
<protein>
    <recommendedName>
        <fullName evidence="15">Formamidopyrimidine-DNA glycosylase</fullName>
        <shortName evidence="15">Fapy-DNA glycosylase</shortName>
        <ecNumber evidence="15">3.2.2.23</ecNumber>
    </recommendedName>
    <alternativeName>
        <fullName evidence="15">DNA-(apurinic or apyrimidinic site) lyase MutM</fullName>
        <shortName evidence="15">AP lyase MutM</shortName>
        <ecNumber evidence="15">4.2.99.18</ecNumber>
    </alternativeName>
</protein>
<keyword evidence="4 15" id="KW-0479">Metal-binding</keyword>
<dbReference type="PROSITE" id="PS51066">
    <property type="entry name" value="ZF_FPG_2"/>
    <property type="match status" value="1"/>
</dbReference>
<organism evidence="18 19">
    <name type="scientific">Candidatus Comchoanobacter bicostacola</name>
    <dbReference type="NCBI Taxonomy" id="2919598"/>
    <lineage>
        <taxon>Bacteria</taxon>
        <taxon>Pseudomonadati</taxon>
        <taxon>Pseudomonadota</taxon>
        <taxon>Gammaproteobacteria</taxon>
        <taxon>Candidatus Comchoanobacterales</taxon>
        <taxon>Candidatus Comchoanobacteraceae</taxon>
        <taxon>Candidatus Comchoanobacter</taxon>
    </lineage>
</organism>
<dbReference type="NCBIfam" id="TIGR00577">
    <property type="entry name" value="fpg"/>
    <property type="match status" value="1"/>
</dbReference>
<evidence type="ECO:0000256" key="14">
    <source>
        <dbReference type="ARBA" id="ARBA00044632"/>
    </source>
</evidence>
<accession>A0ABY5DL55</accession>
<keyword evidence="12 15" id="KW-0511">Multifunctional enzyme</keyword>
<dbReference type="GO" id="GO:0140078">
    <property type="term" value="F:class I DNA-(apurinic or apyrimidinic site) endonuclease activity"/>
    <property type="evidence" value="ECO:0007669"/>
    <property type="project" value="UniProtKB-EC"/>
</dbReference>
<evidence type="ECO:0000256" key="11">
    <source>
        <dbReference type="ARBA" id="ARBA00023239"/>
    </source>
</evidence>
<feature type="binding site" evidence="15">
    <location>
        <position position="107"/>
    </location>
    <ligand>
        <name>DNA</name>
        <dbReference type="ChEBI" id="CHEBI:16991"/>
    </ligand>
</feature>
<feature type="active site" description="Schiff-base intermediate with DNA" evidence="15">
    <location>
        <position position="2"/>
    </location>
</feature>
<evidence type="ECO:0000256" key="7">
    <source>
        <dbReference type="ARBA" id="ARBA00022801"/>
    </source>
</evidence>
<feature type="binding site" evidence="15">
    <location>
        <position position="89"/>
    </location>
    <ligand>
        <name>DNA</name>
        <dbReference type="ChEBI" id="CHEBI:16991"/>
    </ligand>
</feature>
<feature type="active site" description="Proton donor" evidence="15">
    <location>
        <position position="3"/>
    </location>
</feature>
<dbReference type="EMBL" id="CP092900">
    <property type="protein sequence ID" value="UTC24860.1"/>
    <property type="molecule type" value="Genomic_DNA"/>
</dbReference>
<dbReference type="HAMAP" id="MF_00103">
    <property type="entry name" value="Fapy_DNA_glycosyl"/>
    <property type="match status" value="1"/>
</dbReference>